<name>A0AAW3MXV8_9BURK</name>
<protein>
    <recommendedName>
        <fullName evidence="4">Secreted protein</fullName>
    </recommendedName>
</protein>
<evidence type="ECO:0008006" key="4">
    <source>
        <dbReference type="Google" id="ProtNLM"/>
    </source>
</evidence>
<evidence type="ECO:0000256" key="1">
    <source>
        <dbReference type="SAM" id="MobiDB-lite"/>
    </source>
</evidence>
<comment type="caution">
    <text evidence="2">The sequence shown here is derived from an EMBL/GenBank/DDBJ whole genome shotgun (WGS) entry which is preliminary data.</text>
</comment>
<organism evidence="2 3">
    <name type="scientific">Burkholderia ubonensis</name>
    <dbReference type="NCBI Taxonomy" id="101571"/>
    <lineage>
        <taxon>Bacteria</taxon>
        <taxon>Pseudomonadati</taxon>
        <taxon>Pseudomonadota</taxon>
        <taxon>Betaproteobacteria</taxon>
        <taxon>Burkholderiales</taxon>
        <taxon>Burkholderiaceae</taxon>
        <taxon>Burkholderia</taxon>
        <taxon>Burkholderia cepacia complex</taxon>
    </lineage>
</organism>
<feature type="region of interest" description="Disordered" evidence="1">
    <location>
        <begin position="42"/>
        <end position="94"/>
    </location>
</feature>
<evidence type="ECO:0000313" key="2">
    <source>
        <dbReference type="EMBL" id="KVP97830.1"/>
    </source>
</evidence>
<gene>
    <name evidence="2" type="ORF">WJ96_04470</name>
</gene>
<accession>A0AAW3MXV8</accession>
<dbReference type="EMBL" id="LPBJ01000047">
    <property type="protein sequence ID" value="KVP97830.1"/>
    <property type="molecule type" value="Genomic_DNA"/>
</dbReference>
<evidence type="ECO:0000313" key="3">
    <source>
        <dbReference type="Proteomes" id="UP000056453"/>
    </source>
</evidence>
<dbReference type="AlphaFoldDB" id="A0AAW3MXV8"/>
<feature type="compositionally biased region" description="Acidic residues" evidence="1">
    <location>
        <begin position="62"/>
        <end position="76"/>
    </location>
</feature>
<reference evidence="2 3" key="1">
    <citation type="submission" date="2015-11" db="EMBL/GenBank/DDBJ databases">
        <title>Expanding the genomic diversity of Burkholderia species for the development of highly accurate diagnostics.</title>
        <authorList>
            <person name="Sahl J."/>
            <person name="Keim P."/>
            <person name="Wagner D."/>
        </authorList>
    </citation>
    <scope>NUCLEOTIDE SEQUENCE [LARGE SCALE GENOMIC DNA]</scope>
    <source>
        <strain evidence="2 3">MSMB1808WGS</strain>
    </source>
</reference>
<keyword evidence="3" id="KW-1185">Reference proteome</keyword>
<dbReference type="Proteomes" id="UP000056453">
    <property type="component" value="Unassembled WGS sequence"/>
</dbReference>
<sequence length="94" mass="10889">MRQCRDTAMRKLLLQRLLFLVMRLALGSQRLRLAVRVGNKKRDAAAADERGEPGDTMRQDVDEGCYECTDEGDDDEQLKYNHNAWAPSISRRHR</sequence>
<proteinExistence type="predicted"/>
<feature type="compositionally biased region" description="Basic and acidic residues" evidence="1">
    <location>
        <begin position="42"/>
        <end position="61"/>
    </location>
</feature>